<name>A0ACA9P4K7_9GLOM</name>
<protein>
    <submittedName>
        <fullName evidence="1">9178_t:CDS:1</fullName>
    </submittedName>
</protein>
<keyword evidence="2" id="KW-1185">Reference proteome</keyword>
<reference evidence="1" key="1">
    <citation type="submission" date="2021-06" db="EMBL/GenBank/DDBJ databases">
        <authorList>
            <person name="Kallberg Y."/>
            <person name="Tangrot J."/>
            <person name="Rosling A."/>
        </authorList>
    </citation>
    <scope>NUCLEOTIDE SEQUENCE</scope>
    <source>
        <strain evidence="1">AU212A</strain>
    </source>
</reference>
<dbReference type="EMBL" id="CAJVPM010035900">
    <property type="protein sequence ID" value="CAG8691308.1"/>
    <property type="molecule type" value="Genomic_DNA"/>
</dbReference>
<organism evidence="1 2">
    <name type="scientific">Scutellospora calospora</name>
    <dbReference type="NCBI Taxonomy" id="85575"/>
    <lineage>
        <taxon>Eukaryota</taxon>
        <taxon>Fungi</taxon>
        <taxon>Fungi incertae sedis</taxon>
        <taxon>Mucoromycota</taxon>
        <taxon>Glomeromycotina</taxon>
        <taxon>Glomeromycetes</taxon>
        <taxon>Diversisporales</taxon>
        <taxon>Gigasporaceae</taxon>
        <taxon>Scutellospora</taxon>
    </lineage>
</organism>
<evidence type="ECO:0000313" key="1">
    <source>
        <dbReference type="EMBL" id="CAG8691308.1"/>
    </source>
</evidence>
<sequence>AKFQTATENVDDSTLLSTLKQTFSNNQSFVSNPPGSKLSSTKSGVFGINHFAGLVIYEIDKFIEKNIDNLSPDFIGLFKETNNTFIRKLFSGPALAIENHPKNEKTVVAAQLPTKPMRAPNSSSKKKPLSNVSTVVTQLYGTLNQLIDTLNSTKMWN</sequence>
<accession>A0ACA9P4K7</accession>
<proteinExistence type="predicted"/>
<comment type="caution">
    <text evidence="1">The sequence shown here is derived from an EMBL/GenBank/DDBJ whole genome shotgun (WGS) entry which is preliminary data.</text>
</comment>
<feature type="non-terminal residue" evidence="1">
    <location>
        <position position="1"/>
    </location>
</feature>
<dbReference type="Proteomes" id="UP000789860">
    <property type="component" value="Unassembled WGS sequence"/>
</dbReference>
<feature type="non-terminal residue" evidence="1">
    <location>
        <position position="157"/>
    </location>
</feature>
<evidence type="ECO:0000313" key="2">
    <source>
        <dbReference type="Proteomes" id="UP000789860"/>
    </source>
</evidence>
<gene>
    <name evidence="1" type="ORF">SCALOS_LOCUS10142</name>
</gene>